<comment type="caution">
    <text evidence="1">The sequence shown here is derived from an EMBL/GenBank/DDBJ whole genome shotgun (WGS) entry which is preliminary data.</text>
</comment>
<dbReference type="Proteomes" id="UP001320706">
    <property type="component" value="Unassembled WGS sequence"/>
</dbReference>
<reference evidence="1" key="1">
    <citation type="submission" date="2024-02" db="EMBL/GenBank/DDBJ databases">
        <title>Metagenome Assembled Genome of Zalaria obscura JY119.</title>
        <authorList>
            <person name="Vighnesh L."/>
            <person name="Jagadeeshwari U."/>
            <person name="Venkata Ramana C."/>
            <person name="Sasikala C."/>
        </authorList>
    </citation>
    <scope>NUCLEOTIDE SEQUENCE</scope>
    <source>
        <strain evidence="1">JY119</strain>
    </source>
</reference>
<accession>A0ACC3S5U4</accession>
<keyword evidence="2" id="KW-1185">Reference proteome</keyword>
<gene>
    <name evidence="1" type="ORF">M8818_006396</name>
</gene>
<name>A0ACC3S5U4_9PEZI</name>
<dbReference type="EMBL" id="JAMKPW020000040">
    <property type="protein sequence ID" value="KAK8198529.1"/>
    <property type="molecule type" value="Genomic_DNA"/>
</dbReference>
<protein>
    <submittedName>
        <fullName evidence="1">Uncharacterized protein</fullName>
    </submittedName>
</protein>
<evidence type="ECO:0000313" key="2">
    <source>
        <dbReference type="Proteomes" id="UP001320706"/>
    </source>
</evidence>
<organism evidence="1 2">
    <name type="scientific">Zalaria obscura</name>
    <dbReference type="NCBI Taxonomy" id="2024903"/>
    <lineage>
        <taxon>Eukaryota</taxon>
        <taxon>Fungi</taxon>
        <taxon>Dikarya</taxon>
        <taxon>Ascomycota</taxon>
        <taxon>Pezizomycotina</taxon>
        <taxon>Dothideomycetes</taxon>
        <taxon>Dothideomycetidae</taxon>
        <taxon>Dothideales</taxon>
        <taxon>Zalariaceae</taxon>
        <taxon>Zalaria</taxon>
    </lineage>
</organism>
<evidence type="ECO:0000313" key="1">
    <source>
        <dbReference type="EMBL" id="KAK8198529.1"/>
    </source>
</evidence>
<sequence>MEEVIRRLSASTIPQTPRAPSWSPLTSPEPETESRSSENSLRSSTSATTFAPPDPPSVSPSLKRKHNQISGEAQDFFSDLENYLPLGCLLLADSVANEQQFVRKPRFWEEYHQIPEAEDWDSNLKDDLAHLLAARWIRIFALPTEEASAYILRVYLLPGDVGHRFIERQGKRLALAVEKLIRHIDVSSKTWSGTWNGRRRSPFEKWASRDEGSLYYMFNMIPSPAPTSAEVQAHYSREALECLLDPATQLTGLKSSLYPYQRRSAALMIQRESETRLELDPRLESRTAPDGTTYYYGARDLLFLRNPRMYESCKGGILAETMGLGKTIISVALILATKGHLPRVPVQYERPVIRRKVGSLADMAISSVNRHSVPWRTYFDSLKAATGEEMTTCIDLMQRNPPTYEIPIEPIRFNRKTTVPPPKKITLASTTIIVVPRNLCSQWQTELRKHTDAGALSLLLMDNPRKELPPPEQLRTYDIILFSRPRFEQEIRDGSDDKGRRMSKLPLSCACPYIGASRKRDCTCLRVDDLYDSPLKHLHFLRIIIDEGHFFSSASSVAAQVAEKLVRADHRWVVSGTPAKDLLGVEMDLSGADAISGTSNEKAPREGLLIQRKEFNLQDDTMGAIKSLGSLASHFLRIRPWAASYSGERPAEWDDYIYRHEDLRKRTFSGFSKCLRRFLESTVVKTRPEDVERDIELPPLVHRTILLEPSFYDKLTTNLFTLVLTANAVTSERTDADYLFHKNSAKARYQLIHNLRQSAFFWTGFSEADIVAAVKHGEGYLEKEDTRCTSQDRRLLIQCIEQAQVALSSPGWKALSKTHEIGLFVEDWPSESESLWSFAEFARPMLTGVTQLLDAQSHVNEQAHLIDATEGLAGAGIRATAPLRAEERPVSSGKKAENPALVKSGIPVSTMTGEPNRRSAVSHNGIKKLKSQVKGKQQKLHFKVTKEKHSEPQDIQKLTDTQESTDSRIQPDNQVITPSKNIKGSEKVPQVVPQLLPSDSPLLNTRILRGLGHVSVGIRQRTVYRVYS</sequence>
<proteinExistence type="predicted"/>